<keyword evidence="16" id="KW-1185">Reference proteome</keyword>
<comment type="similarity">
    <text evidence="3">Belongs to the peptidase M50B family.</text>
</comment>
<feature type="domain" description="Peptidase M50" evidence="14">
    <location>
        <begin position="2"/>
        <end position="96"/>
    </location>
</feature>
<evidence type="ECO:0000256" key="5">
    <source>
        <dbReference type="ARBA" id="ARBA00022670"/>
    </source>
</evidence>
<evidence type="ECO:0000256" key="10">
    <source>
        <dbReference type="ARBA" id="ARBA00022989"/>
    </source>
</evidence>
<feature type="transmembrane region" description="Helical" evidence="13">
    <location>
        <begin position="71"/>
        <end position="96"/>
    </location>
</feature>
<reference evidence="16" key="1">
    <citation type="journal article" date="2019" name="Int. J. Syst. Evol. Microbiol.">
        <title>The Global Catalogue of Microorganisms (GCM) 10K type strain sequencing project: providing services to taxonomists for standard genome sequencing and annotation.</title>
        <authorList>
            <consortium name="The Broad Institute Genomics Platform"/>
            <consortium name="The Broad Institute Genome Sequencing Center for Infectious Disease"/>
            <person name="Wu L."/>
            <person name="Ma J."/>
        </authorList>
    </citation>
    <scope>NUCLEOTIDE SEQUENCE [LARGE SCALE GENOMIC DNA]</scope>
    <source>
        <strain evidence="16">CCUG 54527</strain>
    </source>
</reference>
<dbReference type="Proteomes" id="UP001596170">
    <property type="component" value="Unassembled WGS sequence"/>
</dbReference>
<keyword evidence="6 13" id="KW-0812">Transmembrane</keyword>
<evidence type="ECO:0000259" key="14">
    <source>
        <dbReference type="Pfam" id="PF02163"/>
    </source>
</evidence>
<evidence type="ECO:0000256" key="1">
    <source>
        <dbReference type="ARBA" id="ARBA00001947"/>
    </source>
</evidence>
<proteinExistence type="inferred from homology"/>
<feature type="domain" description="Peptidase M50" evidence="14">
    <location>
        <begin position="99"/>
        <end position="139"/>
    </location>
</feature>
<comment type="subcellular location">
    <subcellularLocation>
        <location evidence="2">Cell membrane</location>
        <topology evidence="2">Multi-pass membrane protein</topology>
    </subcellularLocation>
</comment>
<keyword evidence="5 15" id="KW-0645">Protease</keyword>
<feature type="transmembrane region" description="Helical" evidence="13">
    <location>
        <begin position="145"/>
        <end position="163"/>
    </location>
</feature>
<gene>
    <name evidence="15" type="ORF">ACFPYN_16795</name>
</gene>
<keyword evidence="11" id="KW-0482">Metalloprotease</keyword>
<dbReference type="PANTHER" id="PTHR35864:SF1">
    <property type="entry name" value="ZINC METALLOPROTEASE YWHC-RELATED"/>
    <property type="match status" value="1"/>
</dbReference>
<dbReference type="PANTHER" id="PTHR35864">
    <property type="entry name" value="ZINC METALLOPROTEASE MJ0611-RELATED"/>
    <property type="match status" value="1"/>
</dbReference>
<organism evidence="15 16">
    <name type="scientific">Paenisporosarcina macmurdoensis</name>
    <dbReference type="NCBI Taxonomy" id="212659"/>
    <lineage>
        <taxon>Bacteria</taxon>
        <taxon>Bacillati</taxon>
        <taxon>Bacillota</taxon>
        <taxon>Bacilli</taxon>
        <taxon>Bacillales</taxon>
        <taxon>Caryophanaceae</taxon>
        <taxon>Paenisporosarcina</taxon>
    </lineage>
</organism>
<keyword evidence="12 13" id="KW-0472">Membrane</keyword>
<evidence type="ECO:0000256" key="3">
    <source>
        <dbReference type="ARBA" id="ARBA00007931"/>
    </source>
</evidence>
<keyword evidence="10 13" id="KW-1133">Transmembrane helix</keyword>
<evidence type="ECO:0000256" key="12">
    <source>
        <dbReference type="ARBA" id="ARBA00023136"/>
    </source>
</evidence>
<evidence type="ECO:0000313" key="16">
    <source>
        <dbReference type="Proteomes" id="UP001596170"/>
    </source>
</evidence>
<dbReference type="EMBL" id="JBHSRI010000025">
    <property type="protein sequence ID" value="MFC6041087.1"/>
    <property type="molecule type" value="Genomic_DNA"/>
</dbReference>
<accession>A0ABW1LD07</accession>
<comment type="caution">
    <text evidence="15">The sequence shown here is derived from an EMBL/GenBank/DDBJ whole genome shotgun (WGS) entry which is preliminary data.</text>
</comment>
<evidence type="ECO:0000313" key="15">
    <source>
        <dbReference type="EMBL" id="MFC6041087.1"/>
    </source>
</evidence>
<evidence type="ECO:0000256" key="13">
    <source>
        <dbReference type="SAM" id="Phobius"/>
    </source>
</evidence>
<evidence type="ECO:0000256" key="9">
    <source>
        <dbReference type="ARBA" id="ARBA00022833"/>
    </source>
</evidence>
<dbReference type="CDD" id="cd06158">
    <property type="entry name" value="S2P-M50_like_1"/>
    <property type="match status" value="1"/>
</dbReference>
<evidence type="ECO:0000256" key="8">
    <source>
        <dbReference type="ARBA" id="ARBA00022801"/>
    </source>
</evidence>
<dbReference type="InterPro" id="IPR008915">
    <property type="entry name" value="Peptidase_M50"/>
</dbReference>
<evidence type="ECO:0000256" key="6">
    <source>
        <dbReference type="ARBA" id="ARBA00022692"/>
    </source>
</evidence>
<keyword evidence="7" id="KW-0479">Metal-binding</keyword>
<dbReference type="GO" id="GO:0008233">
    <property type="term" value="F:peptidase activity"/>
    <property type="evidence" value="ECO:0007669"/>
    <property type="project" value="UniProtKB-KW"/>
</dbReference>
<feature type="transmembrane region" description="Helical" evidence="13">
    <location>
        <begin position="40"/>
        <end position="59"/>
    </location>
</feature>
<sequence length="194" mass="21582">MVIAFTLHEFMHAWMASVFGDDTAKNAGRVTLNLLKHLDVFGTLLIFIAGIGWAKPVPVNSTYFATRRVQSIIVSLVGPLSNFVLAFIGFSIFYFIPVNQSFEAFLNIFVTLNVVLGVFNLLPLPPLDGYRIVSSLFPTNIQMKLVPLETYGSIIFLVVMLTPIGDFTILPFISSSIGIVMNSFYSFYELLLPN</sequence>
<feature type="transmembrane region" description="Helical" evidence="13">
    <location>
        <begin position="169"/>
        <end position="188"/>
    </location>
</feature>
<keyword evidence="8" id="KW-0378">Hydrolase</keyword>
<keyword evidence="9" id="KW-0862">Zinc</keyword>
<keyword evidence="4" id="KW-1003">Cell membrane</keyword>
<evidence type="ECO:0000256" key="7">
    <source>
        <dbReference type="ARBA" id="ARBA00022723"/>
    </source>
</evidence>
<dbReference type="GO" id="GO:0006508">
    <property type="term" value="P:proteolysis"/>
    <property type="evidence" value="ECO:0007669"/>
    <property type="project" value="UniProtKB-KW"/>
</dbReference>
<dbReference type="InterPro" id="IPR044537">
    <property type="entry name" value="Rip2-like"/>
</dbReference>
<evidence type="ECO:0000256" key="2">
    <source>
        <dbReference type="ARBA" id="ARBA00004651"/>
    </source>
</evidence>
<comment type="cofactor">
    <cofactor evidence="1">
        <name>Zn(2+)</name>
        <dbReference type="ChEBI" id="CHEBI:29105"/>
    </cofactor>
</comment>
<dbReference type="RefSeq" id="WP_377735737.1">
    <property type="nucleotide sequence ID" value="NZ_JBHSRI010000025.1"/>
</dbReference>
<feature type="transmembrane region" description="Helical" evidence="13">
    <location>
        <begin position="102"/>
        <end position="124"/>
    </location>
</feature>
<protein>
    <submittedName>
        <fullName evidence="15">Site-2 protease family protein</fullName>
    </submittedName>
</protein>
<name>A0ABW1LD07_9BACL</name>
<dbReference type="InterPro" id="IPR052348">
    <property type="entry name" value="Metallopeptidase_M50B"/>
</dbReference>
<evidence type="ECO:0000256" key="4">
    <source>
        <dbReference type="ARBA" id="ARBA00022475"/>
    </source>
</evidence>
<evidence type="ECO:0000256" key="11">
    <source>
        <dbReference type="ARBA" id="ARBA00023049"/>
    </source>
</evidence>
<dbReference type="Pfam" id="PF02163">
    <property type="entry name" value="Peptidase_M50"/>
    <property type="match status" value="2"/>
</dbReference>